<organism evidence="1">
    <name type="scientific">Lepeophtheirus salmonis</name>
    <name type="common">Salmon louse</name>
    <name type="synonym">Caligus salmonis</name>
    <dbReference type="NCBI Taxonomy" id="72036"/>
    <lineage>
        <taxon>Eukaryota</taxon>
        <taxon>Metazoa</taxon>
        <taxon>Ecdysozoa</taxon>
        <taxon>Arthropoda</taxon>
        <taxon>Crustacea</taxon>
        <taxon>Multicrustacea</taxon>
        <taxon>Hexanauplia</taxon>
        <taxon>Copepoda</taxon>
        <taxon>Siphonostomatoida</taxon>
        <taxon>Caligidae</taxon>
        <taxon>Lepeophtheirus</taxon>
    </lineage>
</organism>
<accession>A0A0K2VBT7</accession>
<dbReference type="EMBL" id="HACA01030598">
    <property type="protein sequence ID" value="CDW47959.1"/>
    <property type="molecule type" value="Transcribed_RNA"/>
</dbReference>
<protein>
    <submittedName>
        <fullName evidence="1">Uncharacterized protein</fullName>
    </submittedName>
</protein>
<evidence type="ECO:0000313" key="1">
    <source>
        <dbReference type="EMBL" id="CDW47959.1"/>
    </source>
</evidence>
<reference evidence="1" key="1">
    <citation type="submission" date="2014-05" db="EMBL/GenBank/DDBJ databases">
        <authorList>
            <person name="Chronopoulou M."/>
        </authorList>
    </citation>
    <scope>NUCLEOTIDE SEQUENCE</scope>
    <source>
        <tissue evidence="1">Whole organism</tissue>
    </source>
</reference>
<sequence>MSVSKEKIAKRWRFERILRQDIQKRKQLLSQMNKRMTCRCECEVSSQPVLERKLSHKNVDDTSITTVTFLPPKRSISEAPLPPWTAGREEYLNPFNTWI</sequence>
<feature type="non-terminal residue" evidence="1">
    <location>
        <position position="99"/>
    </location>
</feature>
<name>A0A0K2VBT7_LEPSM</name>
<dbReference type="AlphaFoldDB" id="A0A0K2VBT7"/>
<proteinExistence type="predicted"/>